<dbReference type="EMBL" id="CAAALY010262953">
    <property type="protein sequence ID" value="VEL39909.1"/>
    <property type="molecule type" value="Genomic_DNA"/>
</dbReference>
<keyword evidence="2" id="KW-1185">Reference proteome</keyword>
<dbReference type="Proteomes" id="UP000784294">
    <property type="component" value="Unassembled WGS sequence"/>
</dbReference>
<organism evidence="1 2">
    <name type="scientific">Protopolystoma xenopodis</name>
    <dbReference type="NCBI Taxonomy" id="117903"/>
    <lineage>
        <taxon>Eukaryota</taxon>
        <taxon>Metazoa</taxon>
        <taxon>Spiralia</taxon>
        <taxon>Lophotrochozoa</taxon>
        <taxon>Platyhelminthes</taxon>
        <taxon>Monogenea</taxon>
        <taxon>Polyopisthocotylea</taxon>
        <taxon>Polystomatidea</taxon>
        <taxon>Polystomatidae</taxon>
        <taxon>Protopolystoma</taxon>
    </lineage>
</organism>
<evidence type="ECO:0000313" key="1">
    <source>
        <dbReference type="EMBL" id="VEL39909.1"/>
    </source>
</evidence>
<evidence type="ECO:0000313" key="2">
    <source>
        <dbReference type="Proteomes" id="UP000784294"/>
    </source>
</evidence>
<reference evidence="1" key="1">
    <citation type="submission" date="2018-11" db="EMBL/GenBank/DDBJ databases">
        <authorList>
            <consortium name="Pathogen Informatics"/>
        </authorList>
    </citation>
    <scope>NUCLEOTIDE SEQUENCE</scope>
</reference>
<accession>A0A448XM57</accession>
<sequence length="102" mass="11491">MKIWCFFAHNSCTYTQSHELFMHNYPTKQIDEARHDSENRDAVDLVDDAEASHEAVKEEVPEHGLECTACQNFYDGRLVASQNCHMVSGRQGGGRSRVACDG</sequence>
<protein>
    <submittedName>
        <fullName evidence="1">Uncharacterized protein</fullName>
    </submittedName>
</protein>
<dbReference type="AlphaFoldDB" id="A0A448XM57"/>
<proteinExistence type="predicted"/>
<name>A0A448XM57_9PLAT</name>
<comment type="caution">
    <text evidence="1">The sequence shown here is derived from an EMBL/GenBank/DDBJ whole genome shotgun (WGS) entry which is preliminary data.</text>
</comment>
<gene>
    <name evidence="1" type="ORF">PXEA_LOCUS33349</name>
</gene>